<name>A0A9W6DF93_9FIRM</name>
<sequence>MNDFAWYFDNFTAHMVEYVSKHYKLTNMEYQEIESYLHRYENRYNLIIESLDENDRKFMREYIRKQLYEISCVTDCLYLEGYKDCVKLLNNIGVI</sequence>
<evidence type="ECO:0000313" key="1">
    <source>
        <dbReference type="EMBL" id="GKX30991.1"/>
    </source>
</evidence>
<gene>
    <name evidence="1" type="ORF">SH1V18_34710</name>
</gene>
<dbReference type="RefSeq" id="WP_281817606.1">
    <property type="nucleotide sequence ID" value="NZ_BRLB01000013.1"/>
</dbReference>
<reference evidence="1" key="1">
    <citation type="submission" date="2022-06" db="EMBL/GenBank/DDBJ databases">
        <title>Vallitalea longa sp. nov., an anaerobic bacterium isolated from marine sediment.</title>
        <authorList>
            <person name="Hirano S."/>
            <person name="Terahara T."/>
            <person name="Mori K."/>
            <person name="Hamada M."/>
            <person name="Matsumoto R."/>
            <person name="Kobayashi T."/>
        </authorList>
    </citation>
    <scope>NUCLEOTIDE SEQUENCE</scope>
    <source>
        <strain evidence="1">SH18-1</strain>
    </source>
</reference>
<accession>A0A9W6DF93</accession>
<comment type="caution">
    <text evidence="1">The sequence shown here is derived from an EMBL/GenBank/DDBJ whole genome shotgun (WGS) entry which is preliminary data.</text>
</comment>
<dbReference type="EMBL" id="BRLB01000013">
    <property type="protein sequence ID" value="GKX30991.1"/>
    <property type="molecule type" value="Genomic_DNA"/>
</dbReference>
<organism evidence="1 2">
    <name type="scientific">Vallitalea longa</name>
    <dbReference type="NCBI Taxonomy" id="2936439"/>
    <lineage>
        <taxon>Bacteria</taxon>
        <taxon>Bacillati</taxon>
        <taxon>Bacillota</taxon>
        <taxon>Clostridia</taxon>
        <taxon>Lachnospirales</taxon>
        <taxon>Vallitaleaceae</taxon>
        <taxon>Vallitalea</taxon>
    </lineage>
</organism>
<protein>
    <submittedName>
        <fullName evidence="1">Uncharacterized protein</fullName>
    </submittedName>
</protein>
<dbReference type="Proteomes" id="UP001144256">
    <property type="component" value="Unassembled WGS sequence"/>
</dbReference>
<keyword evidence="2" id="KW-1185">Reference proteome</keyword>
<evidence type="ECO:0000313" key="2">
    <source>
        <dbReference type="Proteomes" id="UP001144256"/>
    </source>
</evidence>
<proteinExistence type="predicted"/>
<dbReference type="AlphaFoldDB" id="A0A9W6DF93"/>